<keyword evidence="2" id="KW-0547">Nucleotide-binding</keyword>
<dbReference type="InterPro" id="IPR036640">
    <property type="entry name" value="ABC1_TM_sf"/>
</dbReference>
<keyword evidence="3" id="KW-0067">ATP-binding</keyword>
<dbReference type="InterPro" id="IPR027417">
    <property type="entry name" value="P-loop_NTPase"/>
</dbReference>
<dbReference type="Gene3D" id="1.20.1560.10">
    <property type="entry name" value="ABC transporter type 1, transmembrane domain"/>
    <property type="match status" value="1"/>
</dbReference>
<dbReference type="HOGENOM" id="CLU_622849_0_0_1"/>
<dbReference type="SUPFAM" id="SSF52540">
    <property type="entry name" value="P-loop containing nucleoside triphosphate hydrolases"/>
    <property type="match status" value="1"/>
</dbReference>
<organism evidence="8 9">
    <name type="scientific">[Torrubiella] hemipterigena</name>
    <dbReference type="NCBI Taxonomy" id="1531966"/>
    <lineage>
        <taxon>Eukaryota</taxon>
        <taxon>Fungi</taxon>
        <taxon>Dikarya</taxon>
        <taxon>Ascomycota</taxon>
        <taxon>Pezizomycotina</taxon>
        <taxon>Sordariomycetes</taxon>
        <taxon>Hypocreomycetidae</taxon>
        <taxon>Hypocreales</taxon>
        <taxon>Clavicipitaceae</taxon>
        <taxon>Clavicipitaceae incertae sedis</taxon>
        <taxon>'Torrubiella' clade</taxon>
    </lineage>
</organism>
<dbReference type="PANTHER" id="PTHR24223">
    <property type="entry name" value="ATP-BINDING CASSETTE SUB-FAMILY C"/>
    <property type="match status" value="1"/>
</dbReference>
<gene>
    <name evidence="8" type="ORF">VHEMI03133</name>
</gene>
<dbReference type="PANTHER" id="PTHR24223:SF399">
    <property type="entry name" value="ABC TRANSPORTER ATNG"/>
    <property type="match status" value="1"/>
</dbReference>
<dbReference type="GO" id="GO:0016887">
    <property type="term" value="F:ATP hydrolysis activity"/>
    <property type="evidence" value="ECO:0007669"/>
    <property type="project" value="InterPro"/>
</dbReference>
<evidence type="ECO:0000256" key="5">
    <source>
        <dbReference type="ARBA" id="ARBA00023136"/>
    </source>
</evidence>
<dbReference type="GO" id="GO:0005524">
    <property type="term" value="F:ATP binding"/>
    <property type="evidence" value="ECO:0007669"/>
    <property type="project" value="UniProtKB-KW"/>
</dbReference>
<sequence length="440" mass="49314">MGEISKYTTDQLIDFLGHDLVTGSIVLPQQLYKVAYELICIIFELGVLVASATSSIHLAVLSISFLYVVQSTFITHARGAYRSSRAATLNVKTFLAETLSGRTHIDNLRRKEWYWDTFVQNIRASYKAHNEILRYLEWLQLNADVFNLVLIIGAMIFTFTRGDVSATSLGLAIVTAVGLNAPLQRLPKTWLLTEDAIDVVQSMQSFNENAMRSFATESVDIPREWSHDGAVEFRNAKMKSTVTLNGRAEIGDKILICSNNGCGKSSMLHILLGLRPYKGSIKISGIELRNIPPRLLRRNVATVIEEPLDLKGNVLDNLLLTRITGNGRIYPHMQVLEQVLITLNLWHLITAQRSGLRTPLKDLNLSYGQRICMNVARAAIYKAQMGCKIAIVDDALSKVDLPQMGRIFDVLEAAFFDCTIFIVRLNRDADLNVRMLNSLE</sequence>
<keyword evidence="5 6" id="KW-0472">Membrane</keyword>
<keyword evidence="1 6" id="KW-0812">Transmembrane</keyword>
<dbReference type="InterPro" id="IPR003439">
    <property type="entry name" value="ABC_transporter-like_ATP-bd"/>
</dbReference>
<dbReference type="InterPro" id="IPR050173">
    <property type="entry name" value="ABC_transporter_C-like"/>
</dbReference>
<evidence type="ECO:0000256" key="1">
    <source>
        <dbReference type="ARBA" id="ARBA00022692"/>
    </source>
</evidence>
<name>A0A0A1TA92_9HYPO</name>
<feature type="domain" description="ABC transporter" evidence="7">
    <location>
        <begin position="249"/>
        <end position="385"/>
    </location>
</feature>
<dbReference type="EMBL" id="CDHN01000001">
    <property type="protein sequence ID" value="CEJ83105.1"/>
    <property type="molecule type" value="Genomic_DNA"/>
</dbReference>
<protein>
    <recommendedName>
        <fullName evidence="7">ABC transporter domain-containing protein</fullName>
    </recommendedName>
</protein>
<dbReference type="AlphaFoldDB" id="A0A0A1TA92"/>
<evidence type="ECO:0000313" key="8">
    <source>
        <dbReference type="EMBL" id="CEJ83105.1"/>
    </source>
</evidence>
<dbReference type="STRING" id="1531966.A0A0A1TA92"/>
<reference evidence="8 9" key="1">
    <citation type="journal article" date="2015" name="Genome Announc.">
        <title>Draft Genome Sequence and Gene Annotation of the Entomopathogenic Fungus Verticillium hemipterigenum.</title>
        <authorList>
            <person name="Horn F."/>
            <person name="Habel A."/>
            <person name="Scharf D.H."/>
            <person name="Dworschak J."/>
            <person name="Brakhage A.A."/>
            <person name="Guthke R."/>
            <person name="Hertweck C."/>
            <person name="Linde J."/>
        </authorList>
    </citation>
    <scope>NUCLEOTIDE SEQUENCE [LARGE SCALE GENOMIC DNA]</scope>
</reference>
<keyword evidence="9" id="KW-1185">Reference proteome</keyword>
<evidence type="ECO:0000256" key="4">
    <source>
        <dbReference type="ARBA" id="ARBA00022989"/>
    </source>
</evidence>
<accession>A0A0A1TA92</accession>
<evidence type="ECO:0000259" key="7">
    <source>
        <dbReference type="Pfam" id="PF00005"/>
    </source>
</evidence>
<evidence type="ECO:0000256" key="3">
    <source>
        <dbReference type="ARBA" id="ARBA00022840"/>
    </source>
</evidence>
<proteinExistence type="predicted"/>
<dbReference type="Gene3D" id="3.40.50.300">
    <property type="entry name" value="P-loop containing nucleotide triphosphate hydrolases"/>
    <property type="match status" value="1"/>
</dbReference>
<dbReference type="GO" id="GO:0042626">
    <property type="term" value="F:ATPase-coupled transmembrane transporter activity"/>
    <property type="evidence" value="ECO:0007669"/>
    <property type="project" value="TreeGrafter"/>
</dbReference>
<dbReference type="Proteomes" id="UP000039046">
    <property type="component" value="Unassembled WGS sequence"/>
</dbReference>
<dbReference type="GO" id="GO:0016020">
    <property type="term" value="C:membrane"/>
    <property type="evidence" value="ECO:0007669"/>
    <property type="project" value="InterPro"/>
</dbReference>
<evidence type="ECO:0000313" key="9">
    <source>
        <dbReference type="Proteomes" id="UP000039046"/>
    </source>
</evidence>
<feature type="transmembrane region" description="Helical" evidence="6">
    <location>
        <begin position="34"/>
        <end position="50"/>
    </location>
</feature>
<evidence type="ECO:0000256" key="2">
    <source>
        <dbReference type="ARBA" id="ARBA00022741"/>
    </source>
</evidence>
<keyword evidence="4 6" id="KW-1133">Transmembrane helix</keyword>
<evidence type="ECO:0000256" key="6">
    <source>
        <dbReference type="SAM" id="Phobius"/>
    </source>
</evidence>
<dbReference type="Pfam" id="PF00005">
    <property type="entry name" value="ABC_tran"/>
    <property type="match status" value="1"/>
</dbReference>
<dbReference type="SUPFAM" id="SSF90123">
    <property type="entry name" value="ABC transporter transmembrane region"/>
    <property type="match status" value="1"/>
</dbReference>